<evidence type="ECO:0000313" key="1">
    <source>
        <dbReference type="EMBL" id="CAE8709691.1"/>
    </source>
</evidence>
<comment type="caution">
    <text evidence="1">The sequence shown here is derived from an EMBL/GenBank/DDBJ whole genome shotgun (WGS) entry which is preliminary data.</text>
</comment>
<organism evidence="1 2">
    <name type="scientific">Polarella glacialis</name>
    <name type="common">Dinoflagellate</name>
    <dbReference type="NCBI Taxonomy" id="89957"/>
    <lineage>
        <taxon>Eukaryota</taxon>
        <taxon>Sar</taxon>
        <taxon>Alveolata</taxon>
        <taxon>Dinophyceae</taxon>
        <taxon>Suessiales</taxon>
        <taxon>Suessiaceae</taxon>
        <taxon>Polarella</taxon>
    </lineage>
</organism>
<proteinExistence type="predicted"/>
<reference evidence="1" key="1">
    <citation type="submission" date="2021-02" db="EMBL/GenBank/DDBJ databases">
        <authorList>
            <person name="Dougan E. K."/>
            <person name="Rhodes N."/>
            <person name="Thang M."/>
            <person name="Chan C."/>
        </authorList>
    </citation>
    <scope>NUCLEOTIDE SEQUENCE</scope>
</reference>
<evidence type="ECO:0000313" key="2">
    <source>
        <dbReference type="Proteomes" id="UP000626109"/>
    </source>
</evidence>
<protein>
    <submittedName>
        <fullName evidence="1">Uncharacterized protein</fullName>
    </submittedName>
</protein>
<gene>
    <name evidence="1" type="ORF">PGLA2088_LOCUS35582</name>
</gene>
<dbReference type="Proteomes" id="UP000626109">
    <property type="component" value="Unassembled WGS sequence"/>
</dbReference>
<sequence length="481" mass="51778">MLGTLSKPSVHAWLDPRLVPPRSPELLRRLLAKPLGRTGATSGRTSPALRRGRAHLANLAALFATSLAGVSAGRKAYKGAGRSFQRHLRLAALPRPSVTDPLRSIESAKRYFGLGNKVVEQLGPARAEDLERELADNFEFVAPYVGPLPKAALIAATTGLDLGEGLPDFNARYHGFRVDPINPRRVWCQMRVVATHTGVLRFAGITAEPKDPPERTESPPEAVSITFNEAGQVREITTGYPLDRRCGTTGGLGGLFGILEGVGCPLPPFLTRTVGELLPPALRQSGAGEPEEQVTLPVLTSVDALPEDELLKLTEQLIAAQLGVQDPSLLSDSFSFTGPVPGVLRKADFLEAKSSIDLLGAFPDLDHQYRDLRTCPFDVNRVWFTSSPSGTHKAALRVGGQVLAPTGKQWRSPPVCGSMQFDRHGKCIAMTGDYPMDRRMGNTKGLPGLMGLLEALGSPSPWAWTCRTPTQLWSSLIGGSV</sequence>
<name>A0A813KKU0_POLGL</name>
<dbReference type="AlphaFoldDB" id="A0A813KKU0"/>
<dbReference type="EMBL" id="CAJNNW010031869">
    <property type="protein sequence ID" value="CAE8709691.1"/>
    <property type="molecule type" value="Genomic_DNA"/>
</dbReference>
<accession>A0A813KKU0</accession>